<comment type="caution">
    <text evidence="2">The sequence shown here is derived from an EMBL/GenBank/DDBJ whole genome shotgun (WGS) entry which is preliminary data.</text>
</comment>
<evidence type="ECO:0000313" key="2">
    <source>
        <dbReference type="EMBL" id="KKB55336.1"/>
    </source>
</evidence>
<dbReference type="PROSITE" id="PS51257">
    <property type="entry name" value="PROKAR_LIPOPROTEIN"/>
    <property type="match status" value="1"/>
</dbReference>
<keyword evidence="3" id="KW-1185">Reference proteome</keyword>
<name>A0A0F5JBT5_9BACT</name>
<protein>
    <recommendedName>
        <fullName evidence="4">Lipoprotein</fullName>
    </recommendedName>
</protein>
<dbReference type="PATRIC" id="fig|1203610.3.peg.2867"/>
<organism evidence="2 3">
    <name type="scientific">Parabacteroides gordonii MS-1 = DSM 23371</name>
    <dbReference type="NCBI Taxonomy" id="1203610"/>
    <lineage>
        <taxon>Bacteria</taxon>
        <taxon>Pseudomonadati</taxon>
        <taxon>Bacteroidota</taxon>
        <taxon>Bacteroidia</taxon>
        <taxon>Bacteroidales</taxon>
        <taxon>Tannerellaceae</taxon>
        <taxon>Parabacteroides</taxon>
    </lineage>
</organism>
<keyword evidence="1" id="KW-1133">Transmembrane helix</keyword>
<dbReference type="EMBL" id="AQHW01000015">
    <property type="protein sequence ID" value="KKB55336.1"/>
    <property type="molecule type" value="Genomic_DNA"/>
</dbReference>
<accession>A0A0F5JBT5</accession>
<dbReference type="STRING" id="1203610.HMPREF1536_02801"/>
<gene>
    <name evidence="2" type="ORF">HMPREF1536_02801</name>
</gene>
<keyword evidence="1" id="KW-0812">Transmembrane</keyword>
<dbReference type="Proteomes" id="UP000033035">
    <property type="component" value="Unassembled WGS sequence"/>
</dbReference>
<feature type="transmembrane region" description="Helical" evidence="1">
    <location>
        <begin position="131"/>
        <end position="151"/>
    </location>
</feature>
<dbReference type="AlphaFoldDB" id="A0A0F5JBT5"/>
<evidence type="ECO:0000256" key="1">
    <source>
        <dbReference type="SAM" id="Phobius"/>
    </source>
</evidence>
<sequence>MKWGIILWCLFFLSGCGSKKQSYRSETVSMAISSQKDSSHVTESVQRTITELLEYKGTGIITITELSKPDSIGNQYIVKTTQMDILSEQKRSVTTEENCDRQETDTSIQVKDESIKEFVTDDVLIDRKSVLPSWVFGLIVILFGCMGLWIAKNFK</sequence>
<evidence type="ECO:0000313" key="3">
    <source>
        <dbReference type="Proteomes" id="UP000033035"/>
    </source>
</evidence>
<proteinExistence type="predicted"/>
<keyword evidence="1" id="KW-0472">Membrane</keyword>
<evidence type="ECO:0008006" key="4">
    <source>
        <dbReference type="Google" id="ProtNLM"/>
    </source>
</evidence>
<dbReference type="HOGENOM" id="CLU_1693789_0_0_10"/>
<reference evidence="2 3" key="1">
    <citation type="submission" date="2013-04" db="EMBL/GenBank/DDBJ databases">
        <title>The Genome Sequence of Parabacteroides gordonii DSM 23371.</title>
        <authorList>
            <consortium name="The Broad Institute Genomics Platform"/>
            <person name="Earl A."/>
            <person name="Ward D."/>
            <person name="Feldgarden M."/>
            <person name="Gevers D."/>
            <person name="Martens E."/>
            <person name="Sakamoto M."/>
            <person name="Benno Y."/>
            <person name="Suzuki N."/>
            <person name="Matsunaga N."/>
            <person name="Koshihara K."/>
            <person name="Seki M."/>
            <person name="Komiya H."/>
            <person name="Walker B."/>
            <person name="Young S."/>
            <person name="Zeng Q."/>
            <person name="Gargeya S."/>
            <person name="Fitzgerald M."/>
            <person name="Haas B."/>
            <person name="Abouelleil A."/>
            <person name="Allen A.W."/>
            <person name="Alvarado L."/>
            <person name="Arachchi H.M."/>
            <person name="Berlin A.M."/>
            <person name="Chapman S.B."/>
            <person name="Gainer-Dewar J."/>
            <person name="Goldberg J."/>
            <person name="Griggs A."/>
            <person name="Gujja S."/>
            <person name="Hansen M."/>
            <person name="Howarth C."/>
            <person name="Imamovic A."/>
            <person name="Ireland A."/>
            <person name="Larimer J."/>
            <person name="McCowan C."/>
            <person name="Murphy C."/>
            <person name="Pearson M."/>
            <person name="Poon T.W."/>
            <person name="Priest M."/>
            <person name="Roberts A."/>
            <person name="Saif S."/>
            <person name="Shea T."/>
            <person name="Sisk P."/>
            <person name="Sykes S."/>
            <person name="Wortman J."/>
            <person name="Nusbaum C."/>
            <person name="Birren B."/>
        </authorList>
    </citation>
    <scope>NUCLEOTIDE SEQUENCE [LARGE SCALE GENOMIC DNA]</scope>
    <source>
        <strain evidence="2 3">MS-1</strain>
    </source>
</reference>